<protein>
    <recommendedName>
        <fullName evidence="4">TPX2 C-terminal domain-containing protein</fullName>
    </recommendedName>
</protein>
<gene>
    <name evidence="2" type="ORF">QYE76_000394</name>
</gene>
<dbReference type="EMBL" id="JAUUTY010000005">
    <property type="protein sequence ID" value="KAK1626079.1"/>
    <property type="molecule type" value="Genomic_DNA"/>
</dbReference>
<proteinExistence type="predicted"/>
<reference evidence="2" key="1">
    <citation type="submission" date="2023-07" db="EMBL/GenBank/DDBJ databases">
        <title>A chromosome-level genome assembly of Lolium multiflorum.</title>
        <authorList>
            <person name="Chen Y."/>
            <person name="Copetti D."/>
            <person name="Kolliker R."/>
            <person name="Studer B."/>
        </authorList>
    </citation>
    <scope>NUCLEOTIDE SEQUENCE</scope>
    <source>
        <strain evidence="2">02402/16</strain>
        <tissue evidence="2">Leaf</tissue>
    </source>
</reference>
<keyword evidence="3" id="KW-1185">Reference proteome</keyword>
<dbReference type="AlphaFoldDB" id="A0AAD8RJA0"/>
<dbReference type="Proteomes" id="UP001231189">
    <property type="component" value="Unassembled WGS sequence"/>
</dbReference>
<accession>A0AAD8RJA0</accession>
<evidence type="ECO:0008006" key="4">
    <source>
        <dbReference type="Google" id="ProtNLM"/>
    </source>
</evidence>
<feature type="compositionally biased region" description="Polar residues" evidence="1">
    <location>
        <begin position="9"/>
        <end position="34"/>
    </location>
</feature>
<comment type="caution">
    <text evidence="2">The sequence shown here is derived from an EMBL/GenBank/DDBJ whole genome shotgun (WGS) entry which is preliminary data.</text>
</comment>
<sequence>MCCCKPAASTRSYSHFSTSPLSRISRGACSSTNNRSDCGRVTWVCTFVLHGGGRRGGAVVGGGEVDLRPAGPLHRRSPSPAGFEERGHDKERQLEAQLLQKKLEEEKARKFKAISYPYTIDYPVVPPKPEPKPCTRPEGFQLESLVRHEVEQQKLMEERERIAKEVAQPILKE</sequence>
<evidence type="ECO:0000313" key="3">
    <source>
        <dbReference type="Proteomes" id="UP001231189"/>
    </source>
</evidence>
<feature type="region of interest" description="Disordered" evidence="1">
    <location>
        <begin position="62"/>
        <end position="90"/>
    </location>
</feature>
<name>A0AAD8RJA0_LOLMU</name>
<organism evidence="2 3">
    <name type="scientific">Lolium multiflorum</name>
    <name type="common">Italian ryegrass</name>
    <name type="synonym">Lolium perenne subsp. multiflorum</name>
    <dbReference type="NCBI Taxonomy" id="4521"/>
    <lineage>
        <taxon>Eukaryota</taxon>
        <taxon>Viridiplantae</taxon>
        <taxon>Streptophyta</taxon>
        <taxon>Embryophyta</taxon>
        <taxon>Tracheophyta</taxon>
        <taxon>Spermatophyta</taxon>
        <taxon>Magnoliopsida</taxon>
        <taxon>Liliopsida</taxon>
        <taxon>Poales</taxon>
        <taxon>Poaceae</taxon>
        <taxon>BOP clade</taxon>
        <taxon>Pooideae</taxon>
        <taxon>Poodae</taxon>
        <taxon>Poeae</taxon>
        <taxon>Poeae Chloroplast Group 2 (Poeae type)</taxon>
        <taxon>Loliodinae</taxon>
        <taxon>Loliinae</taxon>
        <taxon>Lolium</taxon>
    </lineage>
</organism>
<evidence type="ECO:0000256" key="1">
    <source>
        <dbReference type="SAM" id="MobiDB-lite"/>
    </source>
</evidence>
<feature type="region of interest" description="Disordered" evidence="1">
    <location>
        <begin position="8"/>
        <end position="34"/>
    </location>
</feature>
<evidence type="ECO:0000313" key="2">
    <source>
        <dbReference type="EMBL" id="KAK1626079.1"/>
    </source>
</evidence>